<name>A0ABW2LKC5_9PSEU</name>
<keyword evidence="1" id="KW-0472">Membrane</keyword>
<protein>
    <submittedName>
        <fullName evidence="2">Uncharacterized protein</fullName>
    </submittedName>
</protein>
<dbReference type="Proteomes" id="UP001596504">
    <property type="component" value="Unassembled WGS sequence"/>
</dbReference>
<proteinExistence type="predicted"/>
<organism evidence="2 3">
    <name type="scientific">Saccharopolyspora griseoalba</name>
    <dbReference type="NCBI Taxonomy" id="1431848"/>
    <lineage>
        <taxon>Bacteria</taxon>
        <taxon>Bacillati</taxon>
        <taxon>Actinomycetota</taxon>
        <taxon>Actinomycetes</taxon>
        <taxon>Pseudonocardiales</taxon>
        <taxon>Pseudonocardiaceae</taxon>
        <taxon>Saccharopolyspora</taxon>
    </lineage>
</organism>
<evidence type="ECO:0000256" key="1">
    <source>
        <dbReference type="SAM" id="Phobius"/>
    </source>
</evidence>
<evidence type="ECO:0000313" key="3">
    <source>
        <dbReference type="Proteomes" id="UP001596504"/>
    </source>
</evidence>
<evidence type="ECO:0000313" key="2">
    <source>
        <dbReference type="EMBL" id="MFC7342055.1"/>
    </source>
</evidence>
<feature type="transmembrane region" description="Helical" evidence="1">
    <location>
        <begin position="95"/>
        <end position="117"/>
    </location>
</feature>
<reference evidence="3" key="1">
    <citation type="journal article" date="2019" name="Int. J. Syst. Evol. Microbiol.">
        <title>The Global Catalogue of Microorganisms (GCM) 10K type strain sequencing project: providing services to taxonomists for standard genome sequencing and annotation.</title>
        <authorList>
            <consortium name="The Broad Institute Genomics Platform"/>
            <consortium name="The Broad Institute Genome Sequencing Center for Infectious Disease"/>
            <person name="Wu L."/>
            <person name="Ma J."/>
        </authorList>
    </citation>
    <scope>NUCLEOTIDE SEQUENCE [LARGE SCALE GENOMIC DNA]</scope>
    <source>
        <strain evidence="3">WLHS5</strain>
    </source>
</reference>
<feature type="transmembrane region" description="Helical" evidence="1">
    <location>
        <begin position="27"/>
        <end position="48"/>
    </location>
</feature>
<dbReference type="EMBL" id="JBHTCJ010000005">
    <property type="protein sequence ID" value="MFC7342055.1"/>
    <property type="molecule type" value="Genomic_DNA"/>
</dbReference>
<dbReference type="RefSeq" id="WP_380667556.1">
    <property type="nucleotide sequence ID" value="NZ_JBHTCJ010000005.1"/>
</dbReference>
<comment type="caution">
    <text evidence="2">The sequence shown here is derived from an EMBL/GenBank/DDBJ whole genome shotgun (WGS) entry which is preliminary data.</text>
</comment>
<keyword evidence="1" id="KW-1133">Transmembrane helix</keyword>
<gene>
    <name evidence="2" type="ORF">ACFQRI_11605</name>
</gene>
<feature type="transmembrane region" description="Helical" evidence="1">
    <location>
        <begin position="60"/>
        <end position="83"/>
    </location>
</feature>
<accession>A0ABW2LKC5</accession>
<sequence length="135" mass="13997">MYFVIMLICFVLLWALRKRTKIPWWLRAALAFIGGSCLANTGIGVWLANRFREIANALMGAQGPVLAGGIALIVSVIVIYDIAVDKKADTPAKVGLILLPVLLLAAVGPLAGAGVGLTDAVANMGANSLGKLIGG</sequence>
<keyword evidence="3" id="KW-1185">Reference proteome</keyword>
<keyword evidence="1" id="KW-0812">Transmembrane</keyword>